<evidence type="ECO:0000259" key="1">
    <source>
        <dbReference type="Pfam" id="PF13280"/>
    </source>
</evidence>
<evidence type="ECO:0000259" key="2">
    <source>
        <dbReference type="Pfam" id="PF25583"/>
    </source>
</evidence>
<organism evidence="3 4">
    <name type="scientific">Hydrogenimonas cancrithermarum</name>
    <dbReference type="NCBI Taxonomy" id="2993563"/>
    <lineage>
        <taxon>Bacteria</taxon>
        <taxon>Pseudomonadati</taxon>
        <taxon>Campylobacterota</taxon>
        <taxon>Epsilonproteobacteria</taxon>
        <taxon>Campylobacterales</taxon>
        <taxon>Hydrogenimonadaceae</taxon>
        <taxon>Hydrogenimonas</taxon>
    </lineage>
</organism>
<feature type="domain" description="WYL" evidence="1">
    <location>
        <begin position="156"/>
        <end position="221"/>
    </location>
</feature>
<dbReference type="RefSeq" id="WP_286337188.1">
    <property type="nucleotide sequence ID" value="NZ_AP027370.1"/>
</dbReference>
<dbReference type="InterPro" id="IPR051534">
    <property type="entry name" value="CBASS_pafABC_assoc_protein"/>
</dbReference>
<reference evidence="3 4" key="1">
    <citation type="submission" date="2023-03" db="EMBL/GenBank/DDBJ databases">
        <title>Description of Hydrogenimonas sp. ISO32.</title>
        <authorList>
            <person name="Mino S."/>
            <person name="Fukazawa S."/>
            <person name="Sawabe T."/>
        </authorList>
    </citation>
    <scope>NUCLEOTIDE SEQUENCE [LARGE SCALE GENOMIC DNA]</scope>
    <source>
        <strain evidence="3 4">ISO32</strain>
    </source>
</reference>
<gene>
    <name evidence="3" type="ORF">HCR_02850</name>
</gene>
<dbReference type="PANTHER" id="PTHR34580:SF1">
    <property type="entry name" value="PROTEIN PAFC"/>
    <property type="match status" value="1"/>
</dbReference>
<evidence type="ECO:0008006" key="5">
    <source>
        <dbReference type="Google" id="ProtNLM"/>
    </source>
</evidence>
<dbReference type="Proteomes" id="UP001321445">
    <property type="component" value="Chromosome"/>
</dbReference>
<dbReference type="PANTHER" id="PTHR34580">
    <property type="match status" value="1"/>
</dbReference>
<dbReference type="InterPro" id="IPR057727">
    <property type="entry name" value="WCX_dom"/>
</dbReference>
<proteinExistence type="predicted"/>
<feature type="domain" description="WCX" evidence="2">
    <location>
        <begin position="256"/>
        <end position="333"/>
    </location>
</feature>
<keyword evidence="4" id="KW-1185">Reference proteome</keyword>
<dbReference type="Pfam" id="PF25583">
    <property type="entry name" value="WCX"/>
    <property type="match status" value="1"/>
</dbReference>
<dbReference type="Pfam" id="PF13280">
    <property type="entry name" value="WYL"/>
    <property type="match status" value="1"/>
</dbReference>
<dbReference type="EMBL" id="AP027370">
    <property type="protein sequence ID" value="BDY11973.1"/>
    <property type="molecule type" value="Genomic_DNA"/>
</dbReference>
<sequence length="339" mass="40248">MGKSNAVQKKVENLYALMDKLARGEELYPQNVRIQEELGVDERTLRRYLEEEIYPKYSHIVVTEKKKVDRGGRRVTVYRVADRERDVSEIFRFFIESSDDLSWLLQLVHENDPSLLKGYAKESRRHMESILKDQERVFRFVGSPFENLDDVHLKDIFSRLKNAVKNREYRTVVYKKGGRSETLEDIKCLKLFHMSDNWYLACEMNDGSFRFLRLAFIEDIQYANKKKVGYRRQVLEKYEDFFKKVQNPMTLFGPFERAVIVASPRVAFYFDEGMKPFFPTQRFVGKLPDGSVEFTLEYTQPMEILPFVKRWMPDLTIREPESLREALKKDLEEGLKRLA</sequence>
<evidence type="ECO:0000313" key="3">
    <source>
        <dbReference type="EMBL" id="BDY11973.1"/>
    </source>
</evidence>
<protein>
    <recommendedName>
        <fullName evidence="5">WYL domain-containing protein</fullName>
    </recommendedName>
</protein>
<dbReference type="InterPro" id="IPR026881">
    <property type="entry name" value="WYL_dom"/>
</dbReference>
<name>A0ABN6WSQ6_9BACT</name>
<accession>A0ABN6WSQ6</accession>
<dbReference type="PROSITE" id="PS52050">
    <property type="entry name" value="WYL"/>
    <property type="match status" value="1"/>
</dbReference>
<evidence type="ECO:0000313" key="4">
    <source>
        <dbReference type="Proteomes" id="UP001321445"/>
    </source>
</evidence>